<evidence type="ECO:0000313" key="6">
    <source>
        <dbReference type="Proteomes" id="UP000006262"/>
    </source>
</evidence>
<dbReference type="CDD" id="cd06171">
    <property type="entry name" value="Sigma70_r4"/>
    <property type="match status" value="1"/>
</dbReference>
<dbReference type="SUPFAM" id="SSF88659">
    <property type="entry name" value="Sigma3 and sigma4 domains of RNA polymerase sigma factors"/>
    <property type="match status" value="1"/>
</dbReference>
<dbReference type="EMBL" id="AGZN01000052">
    <property type="protein sequence ID" value="EKN17635.1"/>
    <property type="molecule type" value="Genomic_DNA"/>
</dbReference>
<reference evidence="5 6" key="1">
    <citation type="submission" date="2012-02" db="EMBL/GenBank/DDBJ databases">
        <title>The Genome Sequence of Parabacteroides distasonis CL09T03C24.</title>
        <authorList>
            <consortium name="The Broad Institute Genome Sequencing Platform"/>
            <person name="Earl A."/>
            <person name="Ward D."/>
            <person name="Feldgarden M."/>
            <person name="Gevers D."/>
            <person name="Zitomersky N.L."/>
            <person name="Coyne M.J."/>
            <person name="Comstock L.E."/>
            <person name="Young S.K."/>
            <person name="Zeng Q."/>
            <person name="Gargeya S."/>
            <person name="Fitzgerald M."/>
            <person name="Haas B."/>
            <person name="Abouelleil A."/>
            <person name="Alvarado L."/>
            <person name="Arachchi H.M."/>
            <person name="Berlin A."/>
            <person name="Chapman S.B."/>
            <person name="Gearin G."/>
            <person name="Goldberg J."/>
            <person name="Griggs A."/>
            <person name="Gujja S."/>
            <person name="Hansen M."/>
            <person name="Heiman D."/>
            <person name="Howarth C."/>
            <person name="Larimer J."/>
            <person name="Lui A."/>
            <person name="MacDonald P.J.P."/>
            <person name="McCowen C."/>
            <person name="Montmayeur A."/>
            <person name="Murphy C."/>
            <person name="Neiman D."/>
            <person name="Pearson M."/>
            <person name="Priest M."/>
            <person name="Roberts A."/>
            <person name="Saif S."/>
            <person name="Shea T."/>
            <person name="Sisk P."/>
            <person name="Stolte C."/>
            <person name="Sykes S."/>
            <person name="Wortman J."/>
            <person name="Nusbaum C."/>
            <person name="Birren B."/>
        </authorList>
    </citation>
    <scope>NUCLEOTIDE SEQUENCE [LARGE SCALE GENOMIC DNA]</scope>
    <source>
        <strain evidence="5 6">CL09T03C24</strain>
    </source>
</reference>
<evidence type="ECO:0000259" key="4">
    <source>
        <dbReference type="Pfam" id="PF08281"/>
    </source>
</evidence>
<dbReference type="NCBIfam" id="TIGR02937">
    <property type="entry name" value="sigma70-ECF"/>
    <property type="match status" value="1"/>
</dbReference>
<dbReference type="InterPro" id="IPR013324">
    <property type="entry name" value="RNA_pol_sigma_r3/r4-like"/>
</dbReference>
<dbReference type="InterPro" id="IPR013249">
    <property type="entry name" value="RNA_pol_sigma70_r4_t2"/>
</dbReference>
<dbReference type="GO" id="GO:0016987">
    <property type="term" value="F:sigma factor activity"/>
    <property type="evidence" value="ECO:0007669"/>
    <property type="project" value="UniProtKB-KW"/>
</dbReference>
<dbReference type="RefSeq" id="WP_005868918.1">
    <property type="nucleotide sequence ID" value="NZ_JH976494.1"/>
</dbReference>
<organism evidence="5 6">
    <name type="scientific">Parabacteroides distasonis CL09T03C24</name>
    <dbReference type="NCBI Taxonomy" id="999417"/>
    <lineage>
        <taxon>Bacteria</taxon>
        <taxon>Pseudomonadati</taxon>
        <taxon>Bacteroidota</taxon>
        <taxon>Bacteroidia</taxon>
        <taxon>Bacteroidales</taxon>
        <taxon>Tannerellaceae</taxon>
        <taxon>Parabacteroides</taxon>
    </lineage>
</organism>
<proteinExistence type="predicted"/>
<sequence>STGTIEVPQCETTNVLFREEAEDNDPHSTLSVLEIEQIMENTIEELPDQCKSIFKLSRINGLKNQEIADKLDISVRTVETQIYRALKILKSRLKDYLAS</sequence>
<dbReference type="GO" id="GO:0006352">
    <property type="term" value="P:DNA-templated transcription initiation"/>
    <property type="evidence" value="ECO:0007669"/>
    <property type="project" value="InterPro"/>
</dbReference>
<dbReference type="AlphaFoldDB" id="A0AAD2TK80"/>
<dbReference type="InterPro" id="IPR036388">
    <property type="entry name" value="WH-like_DNA-bd_sf"/>
</dbReference>
<keyword evidence="2" id="KW-0731">Sigma factor</keyword>
<evidence type="ECO:0000256" key="3">
    <source>
        <dbReference type="ARBA" id="ARBA00023163"/>
    </source>
</evidence>
<keyword evidence="3" id="KW-0804">Transcription</keyword>
<feature type="domain" description="RNA polymerase sigma factor 70 region 4 type 2" evidence="4">
    <location>
        <begin position="38"/>
        <end position="88"/>
    </location>
</feature>
<name>A0AAD2TK80_PARDI</name>
<protein>
    <submittedName>
        <fullName evidence="5">Sigma-70 family RNA polymerase sigma factor</fullName>
    </submittedName>
</protein>
<dbReference type="Pfam" id="PF08281">
    <property type="entry name" value="Sigma70_r4_2"/>
    <property type="match status" value="1"/>
</dbReference>
<dbReference type="InterPro" id="IPR039425">
    <property type="entry name" value="RNA_pol_sigma-70-like"/>
</dbReference>
<dbReference type="InterPro" id="IPR014284">
    <property type="entry name" value="RNA_pol_sigma-70_dom"/>
</dbReference>
<dbReference type="Gene3D" id="1.10.10.10">
    <property type="entry name" value="Winged helix-like DNA-binding domain superfamily/Winged helix DNA-binding domain"/>
    <property type="match status" value="1"/>
</dbReference>
<comment type="caution">
    <text evidence="5">The sequence shown here is derived from an EMBL/GenBank/DDBJ whole genome shotgun (WGS) entry which is preliminary data.</text>
</comment>
<dbReference type="GO" id="GO:0003677">
    <property type="term" value="F:DNA binding"/>
    <property type="evidence" value="ECO:0007669"/>
    <property type="project" value="InterPro"/>
</dbReference>
<evidence type="ECO:0000256" key="1">
    <source>
        <dbReference type="ARBA" id="ARBA00023015"/>
    </source>
</evidence>
<dbReference type="PANTHER" id="PTHR43133:SF46">
    <property type="entry name" value="RNA POLYMERASE SIGMA-70 FACTOR ECF SUBFAMILY"/>
    <property type="match status" value="1"/>
</dbReference>
<dbReference type="PANTHER" id="PTHR43133">
    <property type="entry name" value="RNA POLYMERASE ECF-TYPE SIGMA FACTO"/>
    <property type="match status" value="1"/>
</dbReference>
<evidence type="ECO:0000313" key="5">
    <source>
        <dbReference type="EMBL" id="EKN17635.1"/>
    </source>
</evidence>
<evidence type="ECO:0000256" key="2">
    <source>
        <dbReference type="ARBA" id="ARBA00023082"/>
    </source>
</evidence>
<keyword evidence="1" id="KW-0805">Transcription regulation</keyword>
<gene>
    <name evidence="5" type="ORF">HMPREF1059_04492</name>
</gene>
<accession>A0AAD2TK80</accession>
<feature type="non-terminal residue" evidence="5">
    <location>
        <position position="1"/>
    </location>
</feature>
<dbReference type="Proteomes" id="UP000006262">
    <property type="component" value="Unassembled WGS sequence"/>
</dbReference>